<sequence length="58" mass="6603">MDNLVKEGVLSKIGNDTYAIIKDKKSEYDFTIVKEEIDGQMPPVLDRALPAEDLIYMK</sequence>
<evidence type="ECO:0000313" key="2">
    <source>
        <dbReference type="Proteomes" id="UP000265520"/>
    </source>
</evidence>
<accession>A0A392QXS2</accession>
<organism evidence="1 2">
    <name type="scientific">Trifolium medium</name>
    <dbReference type="NCBI Taxonomy" id="97028"/>
    <lineage>
        <taxon>Eukaryota</taxon>
        <taxon>Viridiplantae</taxon>
        <taxon>Streptophyta</taxon>
        <taxon>Embryophyta</taxon>
        <taxon>Tracheophyta</taxon>
        <taxon>Spermatophyta</taxon>
        <taxon>Magnoliopsida</taxon>
        <taxon>eudicotyledons</taxon>
        <taxon>Gunneridae</taxon>
        <taxon>Pentapetalae</taxon>
        <taxon>rosids</taxon>
        <taxon>fabids</taxon>
        <taxon>Fabales</taxon>
        <taxon>Fabaceae</taxon>
        <taxon>Papilionoideae</taxon>
        <taxon>50 kb inversion clade</taxon>
        <taxon>NPAAA clade</taxon>
        <taxon>Hologalegina</taxon>
        <taxon>IRL clade</taxon>
        <taxon>Trifolieae</taxon>
        <taxon>Trifolium</taxon>
    </lineage>
</organism>
<keyword evidence="2" id="KW-1185">Reference proteome</keyword>
<protein>
    <submittedName>
        <fullName evidence="1">HORMA domain-containing protein</fullName>
    </submittedName>
</protein>
<comment type="caution">
    <text evidence="1">The sequence shown here is derived from an EMBL/GenBank/DDBJ whole genome shotgun (WGS) entry which is preliminary data.</text>
</comment>
<feature type="non-terminal residue" evidence="1">
    <location>
        <position position="58"/>
    </location>
</feature>
<reference evidence="1 2" key="1">
    <citation type="journal article" date="2018" name="Front. Plant Sci.">
        <title>Red Clover (Trifolium pratense) and Zigzag Clover (T. medium) - A Picture of Genomic Similarities and Differences.</title>
        <authorList>
            <person name="Dluhosova J."/>
            <person name="Istvanek J."/>
            <person name="Nedelnik J."/>
            <person name="Repkova J."/>
        </authorList>
    </citation>
    <scope>NUCLEOTIDE SEQUENCE [LARGE SCALE GENOMIC DNA]</scope>
    <source>
        <strain evidence="2">cv. 10/8</strain>
        <tissue evidence="1">Leaf</tissue>
    </source>
</reference>
<name>A0A392QXS2_9FABA</name>
<dbReference type="EMBL" id="LXQA010163362">
    <property type="protein sequence ID" value="MCI28065.1"/>
    <property type="molecule type" value="Genomic_DNA"/>
</dbReference>
<dbReference type="AlphaFoldDB" id="A0A392QXS2"/>
<evidence type="ECO:0000313" key="1">
    <source>
        <dbReference type="EMBL" id="MCI28065.1"/>
    </source>
</evidence>
<proteinExistence type="predicted"/>
<dbReference type="Proteomes" id="UP000265520">
    <property type="component" value="Unassembled WGS sequence"/>
</dbReference>